<feature type="transmembrane region" description="Helical" evidence="1">
    <location>
        <begin position="46"/>
        <end position="67"/>
    </location>
</feature>
<dbReference type="Pfam" id="PF09335">
    <property type="entry name" value="VTT_dom"/>
    <property type="match status" value="1"/>
</dbReference>
<feature type="transmembrane region" description="Helical" evidence="1">
    <location>
        <begin position="159"/>
        <end position="178"/>
    </location>
</feature>
<feature type="domain" description="VTT" evidence="2">
    <location>
        <begin position="31"/>
        <end position="142"/>
    </location>
</feature>
<feature type="transmembrane region" description="Helical" evidence="1">
    <location>
        <begin position="7"/>
        <end position="34"/>
    </location>
</feature>
<accession>A0A523BGL4</accession>
<proteinExistence type="predicted"/>
<gene>
    <name evidence="3" type="ORF">DSO08_00640</name>
</gene>
<dbReference type="PANTHER" id="PTHR42709:SF10">
    <property type="entry name" value="SNARE ASSOCIATED GOLGI PROTEIN"/>
    <property type="match status" value="1"/>
</dbReference>
<dbReference type="Proteomes" id="UP000315399">
    <property type="component" value="Unassembled WGS sequence"/>
</dbReference>
<evidence type="ECO:0000313" key="3">
    <source>
        <dbReference type="EMBL" id="TDA40071.1"/>
    </source>
</evidence>
<dbReference type="AlphaFoldDB" id="A0A523BGL4"/>
<dbReference type="PANTHER" id="PTHR42709">
    <property type="entry name" value="ALKALINE PHOSPHATASE LIKE PROTEIN"/>
    <property type="match status" value="1"/>
</dbReference>
<keyword evidence="1" id="KW-0812">Transmembrane</keyword>
<name>A0A523BGL4_9CREN</name>
<organism evidence="3 4">
    <name type="scientific">Thermoproteota archaeon</name>
    <dbReference type="NCBI Taxonomy" id="2056631"/>
    <lineage>
        <taxon>Archaea</taxon>
        <taxon>Thermoproteota</taxon>
    </lineage>
</organism>
<evidence type="ECO:0000259" key="2">
    <source>
        <dbReference type="Pfam" id="PF09335"/>
    </source>
</evidence>
<dbReference type="InterPro" id="IPR032816">
    <property type="entry name" value="VTT_dom"/>
</dbReference>
<evidence type="ECO:0000256" key="1">
    <source>
        <dbReference type="SAM" id="Phobius"/>
    </source>
</evidence>
<keyword evidence="1" id="KW-0472">Membrane</keyword>
<sequence length="212" mass="23579">MTVLETLLAYGYFGTFVISLLGNVVPFLPVPYLIPIFLLSQVLEPFFVGISVGIGASLGKCVSYLIGRGGRAVLNEKKKKELECFGNLLGKYGVIAVYLFSSLPLPDDIIVMPFGIIKYNFKRFFVALLLGKLTLGMIVAYAAKYSFEYAKIFIGRGDSLITIGVSVAFMLLMTWVIYKIDWIEATEYVEKNGVLAYIKFMISKRSKSRTNG</sequence>
<reference evidence="3 4" key="1">
    <citation type="journal article" date="2019" name="Nat. Microbiol.">
        <title>Expanding anaerobic alkane metabolism in the domain of Archaea.</title>
        <authorList>
            <person name="Wang Y."/>
            <person name="Wegener G."/>
            <person name="Hou J."/>
            <person name="Wang F."/>
            <person name="Xiao X."/>
        </authorList>
    </citation>
    <scope>NUCLEOTIDE SEQUENCE [LARGE SCALE GENOMIC DNA]</scope>
    <source>
        <strain evidence="3">WYZ-LMO10</strain>
    </source>
</reference>
<feature type="transmembrane region" description="Helical" evidence="1">
    <location>
        <begin position="88"/>
        <end position="105"/>
    </location>
</feature>
<evidence type="ECO:0000313" key="4">
    <source>
        <dbReference type="Proteomes" id="UP000315399"/>
    </source>
</evidence>
<keyword evidence="1" id="KW-1133">Transmembrane helix</keyword>
<dbReference type="EMBL" id="QNVH01000003">
    <property type="protein sequence ID" value="TDA40071.1"/>
    <property type="molecule type" value="Genomic_DNA"/>
</dbReference>
<protein>
    <recommendedName>
        <fullName evidence="2">VTT domain-containing protein</fullName>
    </recommendedName>
</protein>
<dbReference type="GO" id="GO:0005886">
    <property type="term" value="C:plasma membrane"/>
    <property type="evidence" value="ECO:0007669"/>
    <property type="project" value="TreeGrafter"/>
</dbReference>
<comment type="caution">
    <text evidence="3">The sequence shown here is derived from an EMBL/GenBank/DDBJ whole genome shotgun (WGS) entry which is preliminary data.</text>
</comment>
<dbReference type="InterPro" id="IPR051311">
    <property type="entry name" value="DedA_domain"/>
</dbReference>
<feature type="transmembrane region" description="Helical" evidence="1">
    <location>
        <begin position="125"/>
        <end position="147"/>
    </location>
</feature>